<proteinExistence type="predicted"/>
<dbReference type="STRING" id="58117.SAMN05421833_108258"/>
<reference evidence="2" key="1">
    <citation type="submission" date="2017-01" db="EMBL/GenBank/DDBJ databases">
        <authorList>
            <person name="Varghese N."/>
            <person name="Submissions S."/>
        </authorList>
    </citation>
    <scope>NUCLEOTIDE SEQUENCE [LARGE SCALE GENOMIC DNA]</scope>
    <source>
        <strain evidence="2">ATCC 12950</strain>
    </source>
</reference>
<dbReference type="Proteomes" id="UP000186096">
    <property type="component" value="Unassembled WGS sequence"/>
</dbReference>
<keyword evidence="2" id="KW-1185">Reference proteome</keyword>
<organism evidence="1 2">
    <name type="scientific">Microbispora rosea</name>
    <dbReference type="NCBI Taxonomy" id="58117"/>
    <lineage>
        <taxon>Bacteria</taxon>
        <taxon>Bacillati</taxon>
        <taxon>Actinomycetota</taxon>
        <taxon>Actinomycetes</taxon>
        <taxon>Streptosporangiales</taxon>
        <taxon>Streptosporangiaceae</taxon>
        <taxon>Microbispora</taxon>
    </lineage>
</organism>
<dbReference type="AlphaFoldDB" id="A0A1N7AM63"/>
<gene>
    <name evidence="1" type="ORF">SAMN05421833_108258</name>
</gene>
<dbReference type="EMBL" id="FTNI01000008">
    <property type="protein sequence ID" value="SIR40114.1"/>
    <property type="molecule type" value="Genomic_DNA"/>
</dbReference>
<evidence type="ECO:0000313" key="2">
    <source>
        <dbReference type="Proteomes" id="UP000186096"/>
    </source>
</evidence>
<sequence>MGGHGAGRGPAVSLIAAKVKLAEKGGIMGNRRLGRWNAPTCDMSHA</sequence>
<name>A0A1N7AM63_9ACTN</name>
<protein>
    <submittedName>
        <fullName evidence="1">Uncharacterized protein</fullName>
    </submittedName>
</protein>
<accession>A0A1N7AM63</accession>
<evidence type="ECO:0000313" key="1">
    <source>
        <dbReference type="EMBL" id="SIR40114.1"/>
    </source>
</evidence>